<evidence type="ECO:0000313" key="1">
    <source>
        <dbReference type="EMBL" id="CAH2066649.1"/>
    </source>
</evidence>
<sequence>MLVAGEQKLRRGASGREAVWLPTGVSDMCTVHEHVPATRRKCRADPLLLTFANLCTHLPLEALLTRPTQRDSRGQVGSYLCGDVRDATDVPYLSALPISSLIVIGLVSVTT</sequence>
<dbReference type="EMBL" id="OW152816">
    <property type="protein sequence ID" value="CAH2066649.1"/>
    <property type="molecule type" value="Genomic_DNA"/>
</dbReference>
<proteinExistence type="predicted"/>
<protein>
    <submittedName>
        <fullName evidence="1">Uncharacterized protein</fullName>
    </submittedName>
</protein>
<name>A0ABN8IT85_9NEOP</name>
<keyword evidence="2" id="KW-1185">Reference proteome</keyword>
<organism evidence="1 2">
    <name type="scientific">Iphiclides podalirius</name>
    <name type="common">scarce swallowtail</name>
    <dbReference type="NCBI Taxonomy" id="110791"/>
    <lineage>
        <taxon>Eukaryota</taxon>
        <taxon>Metazoa</taxon>
        <taxon>Ecdysozoa</taxon>
        <taxon>Arthropoda</taxon>
        <taxon>Hexapoda</taxon>
        <taxon>Insecta</taxon>
        <taxon>Pterygota</taxon>
        <taxon>Neoptera</taxon>
        <taxon>Endopterygota</taxon>
        <taxon>Lepidoptera</taxon>
        <taxon>Glossata</taxon>
        <taxon>Ditrysia</taxon>
        <taxon>Papilionoidea</taxon>
        <taxon>Papilionidae</taxon>
        <taxon>Papilioninae</taxon>
        <taxon>Iphiclides</taxon>
    </lineage>
</organism>
<dbReference type="Proteomes" id="UP000837857">
    <property type="component" value="Chromosome 4"/>
</dbReference>
<reference evidence="1" key="1">
    <citation type="submission" date="2022-03" db="EMBL/GenBank/DDBJ databases">
        <authorList>
            <person name="Martin H S."/>
        </authorList>
    </citation>
    <scope>NUCLEOTIDE SEQUENCE</scope>
</reference>
<evidence type="ECO:0000313" key="2">
    <source>
        <dbReference type="Proteomes" id="UP000837857"/>
    </source>
</evidence>
<accession>A0ABN8IT85</accession>
<gene>
    <name evidence="1" type="ORF">IPOD504_LOCUS13523</name>
</gene>
<feature type="non-terminal residue" evidence="1">
    <location>
        <position position="1"/>
    </location>
</feature>